<dbReference type="AlphaFoldDB" id="A0ABD0PG64"/>
<protein>
    <submittedName>
        <fullName evidence="1">Uncharacterized protein</fullName>
    </submittedName>
</protein>
<feature type="non-terminal residue" evidence="1">
    <location>
        <position position="1"/>
    </location>
</feature>
<name>A0ABD0PG64_CIRMR</name>
<reference evidence="1 2" key="1">
    <citation type="submission" date="2024-05" db="EMBL/GenBank/DDBJ databases">
        <title>Genome sequencing and assembly of Indian major carp, Cirrhinus mrigala (Hamilton, 1822).</title>
        <authorList>
            <person name="Mohindra V."/>
            <person name="Chowdhury L.M."/>
            <person name="Lal K."/>
            <person name="Jena J.K."/>
        </authorList>
    </citation>
    <scope>NUCLEOTIDE SEQUENCE [LARGE SCALE GENOMIC DNA]</scope>
    <source>
        <strain evidence="1">CM1030</strain>
        <tissue evidence="1">Blood</tissue>
    </source>
</reference>
<dbReference type="Proteomes" id="UP001529510">
    <property type="component" value="Unassembled WGS sequence"/>
</dbReference>
<dbReference type="EMBL" id="JAMKFB020000016">
    <property type="protein sequence ID" value="KAL0171826.1"/>
    <property type="molecule type" value="Genomic_DNA"/>
</dbReference>
<evidence type="ECO:0000313" key="2">
    <source>
        <dbReference type="Proteomes" id="UP001529510"/>
    </source>
</evidence>
<proteinExistence type="predicted"/>
<organism evidence="1 2">
    <name type="scientific">Cirrhinus mrigala</name>
    <name type="common">Mrigala</name>
    <dbReference type="NCBI Taxonomy" id="683832"/>
    <lineage>
        <taxon>Eukaryota</taxon>
        <taxon>Metazoa</taxon>
        <taxon>Chordata</taxon>
        <taxon>Craniata</taxon>
        <taxon>Vertebrata</taxon>
        <taxon>Euteleostomi</taxon>
        <taxon>Actinopterygii</taxon>
        <taxon>Neopterygii</taxon>
        <taxon>Teleostei</taxon>
        <taxon>Ostariophysi</taxon>
        <taxon>Cypriniformes</taxon>
        <taxon>Cyprinidae</taxon>
        <taxon>Labeoninae</taxon>
        <taxon>Labeonini</taxon>
        <taxon>Cirrhinus</taxon>
    </lineage>
</organism>
<comment type="caution">
    <text evidence="1">The sequence shown here is derived from an EMBL/GenBank/DDBJ whole genome shotgun (WGS) entry which is preliminary data.</text>
</comment>
<keyword evidence="2" id="KW-1185">Reference proteome</keyword>
<accession>A0ABD0PG64</accession>
<gene>
    <name evidence="1" type="ORF">M9458_032137</name>
</gene>
<evidence type="ECO:0000313" key="1">
    <source>
        <dbReference type="EMBL" id="KAL0171826.1"/>
    </source>
</evidence>
<sequence length="57" mass="5997">VWIGCSGGSGLSKVVGKIFVLDSESLKVEKELEAHEDTRTDTYSAALQNVTAKSPSG</sequence>
<feature type="non-terminal residue" evidence="1">
    <location>
        <position position="57"/>
    </location>
</feature>